<dbReference type="EMBL" id="LQBQ01000001">
    <property type="protein sequence ID" value="KUJ86188.1"/>
    <property type="molecule type" value="Genomic_DNA"/>
</dbReference>
<reference evidence="4 5" key="1">
    <citation type="submission" date="2015-12" db="EMBL/GenBank/DDBJ databases">
        <authorList>
            <person name="Shamseldin A."/>
            <person name="Moawad H."/>
            <person name="Abd El-Rahim W.M."/>
            <person name="Sadowsky M.J."/>
        </authorList>
    </citation>
    <scope>NUCLEOTIDE SEQUENCE [LARGE SCALE GENOMIC DNA]</scope>
    <source>
        <strain evidence="4 5">ZGT118</strain>
    </source>
</reference>
<protein>
    <submittedName>
        <fullName evidence="4">Uncharacterized protein</fullName>
    </submittedName>
</protein>
<keyword evidence="5" id="KW-1185">Reference proteome</keyword>
<keyword evidence="2" id="KW-0325">Glycoprotein</keyword>
<dbReference type="SUPFAM" id="SSF51126">
    <property type="entry name" value="Pectin lyase-like"/>
    <property type="match status" value="1"/>
</dbReference>
<feature type="compositionally biased region" description="Basic and acidic residues" evidence="3">
    <location>
        <begin position="361"/>
        <end position="375"/>
    </location>
</feature>
<dbReference type="RefSeq" id="WP_068344640.1">
    <property type="nucleotide sequence ID" value="NZ_LQBQ01000001.1"/>
</dbReference>
<dbReference type="Gene3D" id="2.160.20.10">
    <property type="entry name" value="Single-stranded right-handed beta-helix, Pectin lyase-like"/>
    <property type="match status" value="1"/>
</dbReference>
<proteinExistence type="predicted"/>
<dbReference type="STRING" id="1685379.AVO45_04310"/>
<feature type="non-terminal residue" evidence="4">
    <location>
        <position position="598"/>
    </location>
</feature>
<dbReference type="InterPro" id="IPR011050">
    <property type="entry name" value="Pectin_lyase_fold/virulence"/>
</dbReference>
<feature type="region of interest" description="Disordered" evidence="3">
    <location>
        <begin position="342"/>
        <end position="381"/>
    </location>
</feature>
<sequence length="598" mass="61258">MDGTLLQTDLAFDGAEGFGSGADGGRGGQIVKVTSLAEEGPGTLRWALEELAGPRIVVFEVSGRIDLTAPIYVNGDVTIAGQTSPEGITITGAKLRIVESDVIVRGMHFRPGDGEGDSGDQRDGISIGGPLQTVENVIVDGNSFSWSVDELVTVWYGARNITLSNNIFAEALKNSIHPKGDHSMGVLIGDGSSNVTIVRNLFAHNEFRNATVKDNSTEIEFINNLIYNYGDRGFRGHSEITANIIGNIYLPGSDTGNTAAIQLVGPGDGTAYYLDDNIADVDGDAVSTISDSPVFAPSNVSVLPSSQVMDYVLANAGARFPSLGSIDARIIQSVIDGTGNIIDSPDDVGGYETVANPPPPSDRDNDGVPDSHEEAVGTDPDVFDAHDDVDGNGISNIEDYINGLIQRADTNGPFVQSSAAANIGPAQAGTTTTGVTVTYADNEAIDTATIDVGDITVTGPGGALSVTGVSLDTANDGTPRTATYTVAAPGGSWDSADDGAYTVALLAGEVADTSGNTVAANANLTAFNVDTVDTIIPVVQNISAPDIGAADLGNSSTEIAMVFADNIAIDTASIDAGDITVTGPGGALSVTGVSLDTA</sequence>
<dbReference type="GO" id="GO:0046872">
    <property type="term" value="F:metal ion binding"/>
    <property type="evidence" value="ECO:0007669"/>
    <property type="project" value="UniProtKB-KW"/>
</dbReference>
<evidence type="ECO:0000313" key="5">
    <source>
        <dbReference type="Proteomes" id="UP000053791"/>
    </source>
</evidence>
<dbReference type="PANTHER" id="PTHR42970:SF1">
    <property type="entry name" value="PECTATE LYASE C-RELATED"/>
    <property type="match status" value="1"/>
</dbReference>
<name>A0A117KH97_9RHOB</name>
<dbReference type="Proteomes" id="UP000053791">
    <property type="component" value="Unassembled WGS sequence"/>
</dbReference>
<evidence type="ECO:0000256" key="2">
    <source>
        <dbReference type="ARBA" id="ARBA00023180"/>
    </source>
</evidence>
<evidence type="ECO:0000256" key="3">
    <source>
        <dbReference type="SAM" id="MobiDB-lite"/>
    </source>
</evidence>
<accession>A0A117KH97</accession>
<evidence type="ECO:0000313" key="4">
    <source>
        <dbReference type="EMBL" id="KUJ86188.1"/>
    </source>
</evidence>
<organism evidence="4 5">
    <name type="scientific">Ruegeria marisrubri</name>
    <dbReference type="NCBI Taxonomy" id="1685379"/>
    <lineage>
        <taxon>Bacteria</taxon>
        <taxon>Pseudomonadati</taxon>
        <taxon>Pseudomonadota</taxon>
        <taxon>Alphaproteobacteria</taxon>
        <taxon>Rhodobacterales</taxon>
        <taxon>Roseobacteraceae</taxon>
        <taxon>Ruegeria</taxon>
    </lineage>
</organism>
<evidence type="ECO:0000256" key="1">
    <source>
        <dbReference type="ARBA" id="ARBA00022723"/>
    </source>
</evidence>
<gene>
    <name evidence="4" type="ORF">AVO45_04310</name>
</gene>
<dbReference type="AlphaFoldDB" id="A0A117KH97"/>
<keyword evidence="1" id="KW-0479">Metal-binding</keyword>
<dbReference type="InterPro" id="IPR052063">
    <property type="entry name" value="Polysaccharide_Lyase_1"/>
</dbReference>
<dbReference type="InterPro" id="IPR012334">
    <property type="entry name" value="Pectin_lyas_fold"/>
</dbReference>
<comment type="caution">
    <text evidence="4">The sequence shown here is derived from an EMBL/GenBank/DDBJ whole genome shotgun (WGS) entry which is preliminary data.</text>
</comment>
<dbReference type="OrthoDB" id="8737820at2"/>
<dbReference type="PANTHER" id="PTHR42970">
    <property type="entry name" value="PECTATE LYASE C-RELATED"/>
    <property type="match status" value="1"/>
</dbReference>